<dbReference type="InterPro" id="IPR029062">
    <property type="entry name" value="Class_I_gatase-like"/>
</dbReference>
<dbReference type="Pfam" id="PF01965">
    <property type="entry name" value="DJ-1_PfpI"/>
    <property type="match status" value="1"/>
</dbReference>
<evidence type="ECO:0000259" key="3">
    <source>
        <dbReference type="PROSITE" id="PS01124"/>
    </source>
</evidence>
<dbReference type="EMBL" id="FNBN01000003">
    <property type="protein sequence ID" value="SDG20667.1"/>
    <property type="molecule type" value="Genomic_DNA"/>
</dbReference>
<proteinExistence type="predicted"/>
<evidence type="ECO:0000313" key="4">
    <source>
        <dbReference type="EMBL" id="SDG20667.1"/>
    </source>
</evidence>
<protein>
    <submittedName>
        <fullName evidence="4">Transcriptional regulator GlxA family, contains an amidase domain and an AraC-type DNA-binding HTH domain</fullName>
    </submittedName>
</protein>
<dbReference type="InterPro" id="IPR052158">
    <property type="entry name" value="INH-QAR"/>
</dbReference>
<evidence type="ECO:0000256" key="1">
    <source>
        <dbReference type="ARBA" id="ARBA00023015"/>
    </source>
</evidence>
<name>A0A1G7SC92_CHIFI</name>
<dbReference type="SUPFAM" id="SSF52317">
    <property type="entry name" value="Class I glutamine amidotransferase-like"/>
    <property type="match status" value="1"/>
</dbReference>
<reference evidence="4 5" key="1">
    <citation type="submission" date="2016-10" db="EMBL/GenBank/DDBJ databases">
        <authorList>
            <person name="de Groot N.N."/>
        </authorList>
    </citation>
    <scope>NUCLEOTIDE SEQUENCE [LARGE SCALE GENOMIC DNA]</scope>
    <source>
        <strain evidence="4 5">DSM 527</strain>
    </source>
</reference>
<evidence type="ECO:0000313" key="5">
    <source>
        <dbReference type="Proteomes" id="UP000199045"/>
    </source>
</evidence>
<feature type="domain" description="HTH araC/xylS-type" evidence="3">
    <location>
        <begin position="242"/>
        <end position="327"/>
    </location>
</feature>
<dbReference type="SUPFAM" id="SSF46689">
    <property type="entry name" value="Homeodomain-like"/>
    <property type="match status" value="1"/>
</dbReference>
<gene>
    <name evidence="4" type="ORF">SAMN04488121_103818</name>
</gene>
<dbReference type="SMART" id="SM00342">
    <property type="entry name" value="HTH_ARAC"/>
    <property type="match status" value="1"/>
</dbReference>
<dbReference type="STRING" id="104663.SAMN04488121_103818"/>
<dbReference type="Proteomes" id="UP000199045">
    <property type="component" value="Unassembled WGS sequence"/>
</dbReference>
<accession>A0A1G7SC92</accession>
<dbReference type="OrthoDB" id="9803764at2"/>
<keyword evidence="1" id="KW-0805">Transcription regulation</keyword>
<sequence>MFGVYYHFGHEIASPDFLPLCYLSIMEKKRVIFFLFDHVHLMDLAGAVTVFYEAGCCGHPYELRYVSPYTAPGSSSGLGFTRVEPLDAVSVQSDDIVIVAGMDLSKWDHSNDGTWIPWIQHAAAAGATVCSVCTAAFALAVAGLLDGRNCTTHWGYTTALQQHFPKLQVIENRLFVKSDNIYTSAGISTGIDLALFLVEEHYGPTFAYMVAKDMVIYIRRDGTASQHSIHLQHRQHINHQIHEVQDYITHHLHTKLIITELATMVHMSSRNLTRLFKSTTGTTIGNYIRDLREEKAMQLLKDGQKLAWVAKTCGIGSTRQLGQLARKTGIQAKMA</sequence>
<dbReference type="PROSITE" id="PS01124">
    <property type="entry name" value="HTH_ARAC_FAMILY_2"/>
    <property type="match status" value="1"/>
</dbReference>
<keyword evidence="2" id="KW-0804">Transcription</keyword>
<dbReference type="GO" id="GO:0043565">
    <property type="term" value="F:sequence-specific DNA binding"/>
    <property type="evidence" value="ECO:0007669"/>
    <property type="project" value="InterPro"/>
</dbReference>
<dbReference type="CDD" id="cd03137">
    <property type="entry name" value="GATase1_AraC_1"/>
    <property type="match status" value="1"/>
</dbReference>
<dbReference type="Pfam" id="PF12833">
    <property type="entry name" value="HTH_18"/>
    <property type="match status" value="1"/>
</dbReference>
<dbReference type="InterPro" id="IPR009057">
    <property type="entry name" value="Homeodomain-like_sf"/>
</dbReference>
<organism evidence="4 5">
    <name type="scientific">Chitinophaga filiformis</name>
    <name type="common">Myxococcus filiformis</name>
    <name type="synonym">Flexibacter filiformis</name>
    <dbReference type="NCBI Taxonomy" id="104663"/>
    <lineage>
        <taxon>Bacteria</taxon>
        <taxon>Pseudomonadati</taxon>
        <taxon>Bacteroidota</taxon>
        <taxon>Chitinophagia</taxon>
        <taxon>Chitinophagales</taxon>
        <taxon>Chitinophagaceae</taxon>
        <taxon>Chitinophaga</taxon>
    </lineage>
</organism>
<dbReference type="PANTHER" id="PTHR43130:SF3">
    <property type="entry name" value="HTH-TYPE TRANSCRIPTIONAL REGULATOR RV1931C"/>
    <property type="match status" value="1"/>
</dbReference>
<dbReference type="Gene3D" id="3.40.50.880">
    <property type="match status" value="1"/>
</dbReference>
<keyword evidence="4" id="KW-0238">DNA-binding</keyword>
<dbReference type="InterPro" id="IPR018060">
    <property type="entry name" value="HTH_AraC"/>
</dbReference>
<dbReference type="GO" id="GO:0003700">
    <property type="term" value="F:DNA-binding transcription factor activity"/>
    <property type="evidence" value="ECO:0007669"/>
    <property type="project" value="InterPro"/>
</dbReference>
<dbReference type="AlphaFoldDB" id="A0A1G7SC92"/>
<dbReference type="Gene3D" id="1.10.10.60">
    <property type="entry name" value="Homeodomain-like"/>
    <property type="match status" value="1"/>
</dbReference>
<dbReference type="PANTHER" id="PTHR43130">
    <property type="entry name" value="ARAC-FAMILY TRANSCRIPTIONAL REGULATOR"/>
    <property type="match status" value="1"/>
</dbReference>
<dbReference type="InterPro" id="IPR002818">
    <property type="entry name" value="DJ-1/PfpI"/>
</dbReference>
<evidence type="ECO:0000256" key="2">
    <source>
        <dbReference type="ARBA" id="ARBA00023163"/>
    </source>
</evidence>